<evidence type="ECO:0000313" key="2">
    <source>
        <dbReference type="Proteomes" id="UP000559117"/>
    </source>
</evidence>
<proteinExistence type="predicted"/>
<dbReference type="InterPro" id="IPR029063">
    <property type="entry name" value="SAM-dependent_MTases_sf"/>
</dbReference>
<dbReference type="EMBL" id="JACHFH010000012">
    <property type="protein sequence ID" value="MBB5336096.1"/>
    <property type="molecule type" value="Genomic_DNA"/>
</dbReference>
<dbReference type="RefSeq" id="WP_231038071.1">
    <property type="nucleotide sequence ID" value="NZ_JACHFH010000012.1"/>
</dbReference>
<evidence type="ECO:0008006" key="3">
    <source>
        <dbReference type="Google" id="ProtNLM"/>
    </source>
</evidence>
<dbReference type="InterPro" id="IPR007536">
    <property type="entry name" value="16SrRNA_methylTrfase_J"/>
</dbReference>
<organism evidence="1 2">
    <name type="scientific">Pectinatus brassicae</name>
    <dbReference type="NCBI Taxonomy" id="862415"/>
    <lineage>
        <taxon>Bacteria</taxon>
        <taxon>Bacillati</taxon>
        <taxon>Bacillota</taxon>
        <taxon>Negativicutes</taxon>
        <taxon>Selenomonadales</taxon>
        <taxon>Selenomonadaceae</taxon>
        <taxon>Pectinatus</taxon>
    </lineage>
</organism>
<comment type="caution">
    <text evidence="1">The sequence shown here is derived from an EMBL/GenBank/DDBJ whole genome shotgun (WGS) entry which is preliminary data.</text>
</comment>
<protein>
    <recommendedName>
        <fullName evidence="3">SAM-dependent methyltransferase</fullName>
    </recommendedName>
</protein>
<dbReference type="Pfam" id="PF04445">
    <property type="entry name" value="SAM_MT"/>
    <property type="match status" value="1"/>
</dbReference>
<dbReference type="Gene3D" id="3.40.50.150">
    <property type="entry name" value="Vaccinia Virus protein VP39"/>
    <property type="match status" value="1"/>
</dbReference>
<evidence type="ECO:0000313" key="1">
    <source>
        <dbReference type="EMBL" id="MBB5336096.1"/>
    </source>
</evidence>
<keyword evidence="2" id="KW-1185">Reference proteome</keyword>
<name>A0A840UG57_9FIRM</name>
<dbReference type="GO" id="GO:0008990">
    <property type="term" value="F:rRNA (guanine-N2-)-methyltransferase activity"/>
    <property type="evidence" value="ECO:0007669"/>
    <property type="project" value="InterPro"/>
</dbReference>
<gene>
    <name evidence="1" type="ORF">HNR32_001240</name>
</gene>
<dbReference type="AlphaFoldDB" id="A0A840UG57"/>
<dbReference type="SUPFAM" id="SSF53335">
    <property type="entry name" value="S-adenosyl-L-methionine-dependent methyltransferases"/>
    <property type="match status" value="1"/>
</dbReference>
<dbReference type="PANTHER" id="PTHR36112">
    <property type="entry name" value="RIBOSOMAL RNA SMALL SUBUNIT METHYLTRANSFERASE J"/>
    <property type="match status" value="1"/>
</dbReference>
<dbReference type="Proteomes" id="UP000559117">
    <property type="component" value="Unassembled WGS sequence"/>
</dbReference>
<reference evidence="1 2" key="1">
    <citation type="submission" date="2020-08" db="EMBL/GenBank/DDBJ databases">
        <title>Genomic Encyclopedia of Type Strains, Phase IV (KMG-IV): sequencing the most valuable type-strain genomes for metagenomic binning, comparative biology and taxonomic classification.</title>
        <authorList>
            <person name="Goeker M."/>
        </authorList>
    </citation>
    <scope>NUCLEOTIDE SEQUENCE [LARGE SCALE GENOMIC DNA]</scope>
    <source>
        <strain evidence="1 2">DSM 24661</strain>
    </source>
</reference>
<accession>A0A840UG57</accession>
<sequence length="264" mass="29982">MRKAGNMDKFFITTGRKIDEKSYKKAQQLAEKCQMPFVERDGKSLEQLKIEQQLDKILLVKKTKIVIVTAVGELFFHPNMAQLRIKKLLKKEPDNMIEAMGLKAGMTVLDCTLGFAADALVSSFISKIQVVGLETDELLSLVISDGLKNYNSGITAMDEAMRNIKVININYKDYLRQLPDDSFDIVYFDPMFRHPLQDSIHLQPLRQLADISAVDAESIVQARRVARKKVVFKENSKSREFSRLGFTKIAGGRYSNVHYGVMNI</sequence>
<dbReference type="PANTHER" id="PTHR36112:SF1">
    <property type="entry name" value="RIBOSOMAL RNA SMALL SUBUNIT METHYLTRANSFERASE J"/>
    <property type="match status" value="1"/>
</dbReference>